<evidence type="ECO:0000256" key="4">
    <source>
        <dbReference type="ARBA" id="ARBA00022723"/>
    </source>
</evidence>
<dbReference type="EMBL" id="JBJIAA010000027">
    <property type="protein sequence ID" value="MFL0253148.1"/>
    <property type="molecule type" value="Genomic_DNA"/>
</dbReference>
<dbReference type="InterPro" id="IPR010964">
    <property type="entry name" value="M20A_pepV-rel"/>
</dbReference>
<dbReference type="PROSITE" id="PS00759">
    <property type="entry name" value="ARGE_DAPE_CPG2_2"/>
    <property type="match status" value="1"/>
</dbReference>
<dbReference type="Pfam" id="PF01546">
    <property type="entry name" value="Peptidase_M20"/>
    <property type="match status" value="1"/>
</dbReference>
<dbReference type="InterPro" id="IPR002933">
    <property type="entry name" value="Peptidase_M20"/>
</dbReference>
<dbReference type="NCBIfam" id="NF005591">
    <property type="entry name" value="PRK07318.1"/>
    <property type="match status" value="1"/>
</dbReference>
<evidence type="ECO:0000256" key="7">
    <source>
        <dbReference type="ARBA" id="ARBA00022997"/>
    </source>
</evidence>
<dbReference type="NCBIfam" id="TIGR01887">
    <property type="entry name" value="dipeptidaselike"/>
    <property type="match status" value="1"/>
</dbReference>
<evidence type="ECO:0000256" key="3">
    <source>
        <dbReference type="ARBA" id="ARBA00022670"/>
    </source>
</evidence>
<keyword evidence="7 10" id="KW-0224">Dipeptidase</keyword>
<proteinExistence type="inferred from homology"/>
<dbReference type="Proteomes" id="UP001623592">
    <property type="component" value="Unassembled WGS sequence"/>
</dbReference>
<dbReference type="EC" id="3.4.13.-" evidence="10"/>
<dbReference type="PANTHER" id="PTHR43808">
    <property type="entry name" value="ACETYLORNITHINE DEACETYLASE"/>
    <property type="match status" value="1"/>
</dbReference>
<dbReference type="GO" id="GO:0016805">
    <property type="term" value="F:dipeptidase activity"/>
    <property type="evidence" value="ECO:0007669"/>
    <property type="project" value="UniProtKB-KW"/>
</dbReference>
<evidence type="ECO:0000313" key="11">
    <source>
        <dbReference type="Proteomes" id="UP001623592"/>
    </source>
</evidence>
<keyword evidence="3" id="KW-0645">Protease</keyword>
<evidence type="ECO:0000256" key="2">
    <source>
        <dbReference type="ARBA" id="ARBA00006247"/>
    </source>
</evidence>
<dbReference type="InterPro" id="IPR001261">
    <property type="entry name" value="ArgE/DapE_CS"/>
</dbReference>
<dbReference type="PANTHER" id="PTHR43808:SF31">
    <property type="entry name" value="N-ACETYL-L-CITRULLINE DEACETYLASE"/>
    <property type="match status" value="1"/>
</dbReference>
<evidence type="ECO:0000256" key="8">
    <source>
        <dbReference type="ARBA" id="ARBA00023049"/>
    </source>
</evidence>
<keyword evidence="4" id="KW-0479">Metal-binding</keyword>
<name>A0ABW8TNV6_9CLOT</name>
<evidence type="ECO:0000256" key="5">
    <source>
        <dbReference type="ARBA" id="ARBA00022801"/>
    </source>
</evidence>
<keyword evidence="6" id="KW-0862">Zinc</keyword>
<evidence type="ECO:0000259" key="9">
    <source>
        <dbReference type="Pfam" id="PF07687"/>
    </source>
</evidence>
<comment type="caution">
    <text evidence="10">The sequence shown here is derived from an EMBL/GenBank/DDBJ whole genome shotgun (WGS) entry which is preliminary data.</text>
</comment>
<feature type="domain" description="Peptidase M20 dimerisation" evidence="9">
    <location>
        <begin position="256"/>
        <end position="367"/>
    </location>
</feature>
<comment type="cofactor">
    <cofactor evidence="1">
        <name>Zn(2+)</name>
        <dbReference type="ChEBI" id="CHEBI:29105"/>
    </cofactor>
</comment>
<dbReference type="InterPro" id="IPR050072">
    <property type="entry name" value="Peptidase_M20A"/>
</dbReference>
<dbReference type="InterPro" id="IPR036264">
    <property type="entry name" value="Bact_exopeptidase_dim_dom"/>
</dbReference>
<protein>
    <submittedName>
        <fullName evidence="10">Dipeptidase PepV</fullName>
        <ecNumber evidence="10">3.4.13.-</ecNumber>
    </submittedName>
</protein>
<dbReference type="SUPFAM" id="SSF55031">
    <property type="entry name" value="Bacterial exopeptidase dimerisation domain"/>
    <property type="match status" value="1"/>
</dbReference>
<keyword evidence="5 10" id="KW-0378">Hydrolase</keyword>
<dbReference type="InterPro" id="IPR011650">
    <property type="entry name" value="Peptidase_M20_dimer"/>
</dbReference>
<evidence type="ECO:0000256" key="6">
    <source>
        <dbReference type="ARBA" id="ARBA00022833"/>
    </source>
</evidence>
<evidence type="ECO:0000256" key="1">
    <source>
        <dbReference type="ARBA" id="ARBA00001947"/>
    </source>
</evidence>
<dbReference type="Gene3D" id="3.30.70.360">
    <property type="match status" value="2"/>
</dbReference>
<dbReference type="RefSeq" id="WP_406789814.1">
    <property type="nucleotide sequence ID" value="NZ_JBJIAA010000027.1"/>
</dbReference>
<dbReference type="SUPFAM" id="SSF53187">
    <property type="entry name" value="Zn-dependent exopeptidases"/>
    <property type="match status" value="1"/>
</dbReference>
<keyword evidence="8" id="KW-0482">Metalloprotease</keyword>
<evidence type="ECO:0000313" key="10">
    <source>
        <dbReference type="EMBL" id="MFL0253148.1"/>
    </source>
</evidence>
<reference evidence="10 11" key="1">
    <citation type="submission" date="2024-11" db="EMBL/GenBank/DDBJ databases">
        <authorList>
            <person name="Heng Y.C."/>
            <person name="Lim A.C.H."/>
            <person name="Lee J.K.Y."/>
            <person name="Kittelmann S."/>
        </authorList>
    </citation>
    <scope>NUCLEOTIDE SEQUENCE [LARGE SCALE GENOMIC DNA]</scope>
    <source>
        <strain evidence="10 11">WILCCON 0114</strain>
    </source>
</reference>
<dbReference type="CDD" id="cd03888">
    <property type="entry name" value="M20_PepV"/>
    <property type="match status" value="1"/>
</dbReference>
<accession>A0ABW8TNV6</accession>
<dbReference type="Gene3D" id="3.40.630.10">
    <property type="entry name" value="Zn peptidases"/>
    <property type="match status" value="1"/>
</dbReference>
<gene>
    <name evidence="10" type="primary">pepV</name>
    <name evidence="10" type="ORF">ACJDT4_22340</name>
</gene>
<sequence length="463" mass="51046">MEINKQVDLLKDELVKSTQKVLQIKSVQEEAKPGMPYGEGPAKALACALDIAKSLGFKTVNIDNQVGYAEYGDGEEYVGALGHLDVVPENDGWKYPPYAAEIHDDKIFARGATDDKGPIMSCLYGLKAVVNSGLPLSKKVRIIFGTNEETGSNEIAYYLKKEKAPVAGFTPDAEYPIINGEKGVLVFDLIKELKEKSYGEVTIAYIKGGNAHNIVPNYCEAGLKTSLKGSLIDKCEDFSNRTGYDLKAEENGDLVVIKSYGVAAHGSVPHMGKNAIMQLLAFVGELNLESCDVVNYIEFLNKHVGMETDGESFGVGLEDRISRKLSFNLGVIDLDENKVSATVDIRYPVTCKFEEVINPIKEISKKAEINVENVSHQKPLYFPEDHFIVKSLQKVYKEQTGKEPRLLAIGGGTYAKEMPNIVAFGPIFEGEPDVDHKVDEYIKIDHLILNAKIYAHAIYELAK</sequence>
<keyword evidence="11" id="KW-1185">Reference proteome</keyword>
<organism evidence="10 11">
    <name type="scientific">Clostridium neuense</name>
    <dbReference type="NCBI Taxonomy" id="1728934"/>
    <lineage>
        <taxon>Bacteria</taxon>
        <taxon>Bacillati</taxon>
        <taxon>Bacillota</taxon>
        <taxon>Clostridia</taxon>
        <taxon>Eubacteriales</taxon>
        <taxon>Clostridiaceae</taxon>
        <taxon>Clostridium</taxon>
    </lineage>
</organism>
<dbReference type="Pfam" id="PF07687">
    <property type="entry name" value="M20_dimer"/>
    <property type="match status" value="1"/>
</dbReference>
<comment type="similarity">
    <text evidence="2">Belongs to the peptidase M20A family.</text>
</comment>